<evidence type="ECO:0000313" key="1">
    <source>
        <dbReference type="EMBL" id="KAF9528582.1"/>
    </source>
</evidence>
<name>A0A9P6EGR5_9AGAR</name>
<protein>
    <recommendedName>
        <fullName evidence="3">F-box domain-containing protein</fullName>
    </recommendedName>
</protein>
<organism evidence="1 2">
    <name type="scientific">Crepidotus variabilis</name>
    <dbReference type="NCBI Taxonomy" id="179855"/>
    <lineage>
        <taxon>Eukaryota</taxon>
        <taxon>Fungi</taxon>
        <taxon>Dikarya</taxon>
        <taxon>Basidiomycota</taxon>
        <taxon>Agaricomycotina</taxon>
        <taxon>Agaricomycetes</taxon>
        <taxon>Agaricomycetidae</taxon>
        <taxon>Agaricales</taxon>
        <taxon>Agaricineae</taxon>
        <taxon>Crepidotaceae</taxon>
        <taxon>Crepidotus</taxon>
    </lineage>
</organism>
<proteinExistence type="predicted"/>
<evidence type="ECO:0000313" key="2">
    <source>
        <dbReference type="Proteomes" id="UP000807306"/>
    </source>
</evidence>
<evidence type="ECO:0008006" key="3">
    <source>
        <dbReference type="Google" id="ProtNLM"/>
    </source>
</evidence>
<dbReference type="EMBL" id="MU157851">
    <property type="protein sequence ID" value="KAF9528582.1"/>
    <property type="molecule type" value="Genomic_DNA"/>
</dbReference>
<reference evidence="1" key="1">
    <citation type="submission" date="2020-11" db="EMBL/GenBank/DDBJ databases">
        <authorList>
            <consortium name="DOE Joint Genome Institute"/>
            <person name="Ahrendt S."/>
            <person name="Riley R."/>
            <person name="Andreopoulos W."/>
            <person name="Labutti K."/>
            <person name="Pangilinan J."/>
            <person name="Ruiz-Duenas F.J."/>
            <person name="Barrasa J.M."/>
            <person name="Sanchez-Garcia M."/>
            <person name="Camarero S."/>
            <person name="Miyauchi S."/>
            <person name="Serrano A."/>
            <person name="Linde D."/>
            <person name="Babiker R."/>
            <person name="Drula E."/>
            <person name="Ayuso-Fernandez I."/>
            <person name="Pacheco R."/>
            <person name="Padilla G."/>
            <person name="Ferreira P."/>
            <person name="Barriuso J."/>
            <person name="Kellner H."/>
            <person name="Castanera R."/>
            <person name="Alfaro M."/>
            <person name="Ramirez L."/>
            <person name="Pisabarro A.G."/>
            <person name="Kuo A."/>
            <person name="Tritt A."/>
            <person name="Lipzen A."/>
            <person name="He G."/>
            <person name="Yan M."/>
            <person name="Ng V."/>
            <person name="Cullen D."/>
            <person name="Martin F."/>
            <person name="Rosso M.-N."/>
            <person name="Henrissat B."/>
            <person name="Hibbett D."/>
            <person name="Martinez A.T."/>
            <person name="Grigoriev I.V."/>
        </authorList>
    </citation>
    <scope>NUCLEOTIDE SEQUENCE</scope>
    <source>
        <strain evidence="1">CBS 506.95</strain>
    </source>
</reference>
<dbReference type="InterPro" id="IPR036047">
    <property type="entry name" value="F-box-like_dom_sf"/>
</dbReference>
<keyword evidence="2" id="KW-1185">Reference proteome</keyword>
<gene>
    <name evidence="1" type="ORF">CPB83DRAFT_906622</name>
</gene>
<comment type="caution">
    <text evidence="1">The sequence shown here is derived from an EMBL/GenBank/DDBJ whole genome shotgun (WGS) entry which is preliminary data.</text>
</comment>
<dbReference type="AlphaFoldDB" id="A0A9P6EGR5"/>
<accession>A0A9P6EGR5</accession>
<sequence>MDCPAAGCTRCALTNVLVEDSLDGVEKRIVELKELTRQMYTKRNALVSIGRLPPELLTTIFAFVVAGASHRVSLASTFNFTHVSCYWRQLAFASPELWSSLTSRSLPWCQVMLQRAKAANLSVDMADHGRDPEQMAFFRDVISKHISRIETMSLALHLPCRYTSRFLKTFPTSSPGKLRFLKITMSPGGSQRPRLRDQCLMGTSVLLTLELHNCDFDWNLPELKNLSTLKVLNGRALSPMDQIIRSLVNTPALEVLELTLSLLDANLDNSKLLESTALRNLRELALTCDIDQTIILRHLVVPATARVNIDCSSGASSDTASNTLSLSLNVFTSSLIIDNSNSKALFAHLDIRSRGLTSIVLKFDAVDTWPRPGFLLFPHLTLIIPKTIPKLSHILSGLPLHLLNSLSIDTHFTSIDFLQSFGPLNNLKHVCLTRECLSEALRGPLAPLSISSATPPPLPNLESLLLERLDDFGEWEIQLQQVRDYLKKRSEGGWPIQTLYLGISCSLRAEEIASLEEEVKVKSRQ</sequence>
<dbReference type="Gene3D" id="1.20.1280.50">
    <property type="match status" value="1"/>
</dbReference>
<dbReference type="Proteomes" id="UP000807306">
    <property type="component" value="Unassembled WGS sequence"/>
</dbReference>
<dbReference type="OrthoDB" id="2962256at2759"/>
<dbReference type="SUPFAM" id="SSF81383">
    <property type="entry name" value="F-box domain"/>
    <property type="match status" value="1"/>
</dbReference>